<dbReference type="SUPFAM" id="SSF54534">
    <property type="entry name" value="FKBP-like"/>
    <property type="match status" value="1"/>
</dbReference>
<reference evidence="3 4" key="1">
    <citation type="submission" date="2016-11" db="EMBL/GenBank/DDBJ databases">
        <authorList>
            <person name="Jaros S."/>
            <person name="Januszkiewicz K."/>
            <person name="Wedrychowicz H."/>
        </authorList>
    </citation>
    <scope>NUCLEOTIDE SEQUENCE [LARGE SCALE GENOMIC DNA]</scope>
    <source>
        <strain evidence="3 4">DSM 784</strain>
    </source>
</reference>
<evidence type="ECO:0000313" key="3">
    <source>
        <dbReference type="EMBL" id="SFW56074.1"/>
    </source>
</evidence>
<evidence type="ECO:0000313" key="4">
    <source>
        <dbReference type="Proteomes" id="UP000183788"/>
    </source>
</evidence>
<keyword evidence="1" id="KW-0413">Isomerase</keyword>
<dbReference type="InterPro" id="IPR046357">
    <property type="entry name" value="PPIase_dom_sf"/>
</dbReference>
<dbReference type="Gene3D" id="3.10.50.40">
    <property type="match status" value="1"/>
</dbReference>
<dbReference type="InterPro" id="IPR000297">
    <property type="entry name" value="PPIase_PpiC"/>
</dbReference>
<dbReference type="AlphaFoldDB" id="A0A1K1Q7Y8"/>
<dbReference type="Pfam" id="PF13616">
    <property type="entry name" value="Rotamase_3"/>
    <property type="match status" value="1"/>
</dbReference>
<accession>A0A1K1Q7Y8</accession>
<gene>
    <name evidence="3" type="ORF">SAMN05661012_02534</name>
</gene>
<keyword evidence="1" id="KW-0697">Rotamase</keyword>
<sequence>MVKRKYKSYKEIFSGKKRRIIFIQFRTNTHCQYLIMMKYIYASLFLLILAACNQKADTRSEEIIIDRAANIEQAYKVVEKYPFIKLYPLSSEKDTTAVDKKLFSLNIGDTATIEANYYKVIADTGNYTFRAQYILLDAAVLTHAHIDSLRTLIQQQYAAGKSFEELNSKYNMDPNQKDGDTGPFTAGMMVKPFEDAIARHKQGDIFTVDVPDKKWYFVVKKTYADVGEKIRIVLGFKKGN</sequence>
<dbReference type="Proteomes" id="UP000183788">
    <property type="component" value="Unassembled WGS sequence"/>
</dbReference>
<proteinExistence type="predicted"/>
<dbReference type="STRING" id="1004.SAMN05661012_02534"/>
<evidence type="ECO:0000259" key="2">
    <source>
        <dbReference type="PROSITE" id="PS50198"/>
    </source>
</evidence>
<name>A0A1K1Q7Y8_9BACT</name>
<feature type="domain" description="PpiC" evidence="2">
    <location>
        <begin position="126"/>
        <end position="223"/>
    </location>
</feature>
<dbReference type="EMBL" id="FPIZ01000007">
    <property type="protein sequence ID" value="SFW56074.1"/>
    <property type="molecule type" value="Genomic_DNA"/>
</dbReference>
<protein>
    <submittedName>
        <fullName evidence="3">PPIC-type PPIASE domain-containing protein</fullName>
    </submittedName>
</protein>
<organism evidence="3 4">
    <name type="scientific">Chitinophaga sancti</name>
    <dbReference type="NCBI Taxonomy" id="1004"/>
    <lineage>
        <taxon>Bacteria</taxon>
        <taxon>Pseudomonadati</taxon>
        <taxon>Bacteroidota</taxon>
        <taxon>Chitinophagia</taxon>
        <taxon>Chitinophagales</taxon>
        <taxon>Chitinophagaceae</taxon>
        <taxon>Chitinophaga</taxon>
    </lineage>
</organism>
<dbReference type="GO" id="GO:0003755">
    <property type="term" value="F:peptidyl-prolyl cis-trans isomerase activity"/>
    <property type="evidence" value="ECO:0007669"/>
    <property type="project" value="UniProtKB-KW"/>
</dbReference>
<dbReference type="OrthoDB" id="1348210at2"/>
<dbReference type="PROSITE" id="PS50198">
    <property type="entry name" value="PPIC_PPIASE_2"/>
    <property type="match status" value="1"/>
</dbReference>
<evidence type="ECO:0000256" key="1">
    <source>
        <dbReference type="PROSITE-ProRule" id="PRU00278"/>
    </source>
</evidence>